<feature type="region of interest" description="Disordered" evidence="1">
    <location>
        <begin position="1"/>
        <end position="31"/>
    </location>
</feature>
<protein>
    <submittedName>
        <fullName evidence="2">Uncharacterized protein</fullName>
    </submittedName>
</protein>
<evidence type="ECO:0000256" key="1">
    <source>
        <dbReference type="SAM" id="MobiDB-lite"/>
    </source>
</evidence>
<dbReference type="EMBL" id="BGPR01008619">
    <property type="protein sequence ID" value="GBN34982.1"/>
    <property type="molecule type" value="Genomic_DNA"/>
</dbReference>
<name>A0A4Y2N7U9_ARAVE</name>
<proteinExistence type="predicted"/>
<accession>A0A4Y2N7U9</accession>
<sequence length="85" mass="10033">MNLNRAGNYYRKNERRRIQRPYKSNEERLDDHRQPLPRGVCCLADYRKSLNEQINIGQWMDFLQKQGSKGKIKDVDVGKIVGLVI</sequence>
<dbReference type="AlphaFoldDB" id="A0A4Y2N7U9"/>
<evidence type="ECO:0000313" key="2">
    <source>
        <dbReference type="EMBL" id="GBN34982.1"/>
    </source>
</evidence>
<keyword evidence="3" id="KW-1185">Reference proteome</keyword>
<dbReference type="Proteomes" id="UP000499080">
    <property type="component" value="Unassembled WGS sequence"/>
</dbReference>
<evidence type="ECO:0000313" key="3">
    <source>
        <dbReference type="Proteomes" id="UP000499080"/>
    </source>
</evidence>
<comment type="caution">
    <text evidence="2">The sequence shown here is derived from an EMBL/GenBank/DDBJ whole genome shotgun (WGS) entry which is preliminary data.</text>
</comment>
<organism evidence="2 3">
    <name type="scientific">Araneus ventricosus</name>
    <name type="common">Orbweaver spider</name>
    <name type="synonym">Epeira ventricosa</name>
    <dbReference type="NCBI Taxonomy" id="182803"/>
    <lineage>
        <taxon>Eukaryota</taxon>
        <taxon>Metazoa</taxon>
        <taxon>Ecdysozoa</taxon>
        <taxon>Arthropoda</taxon>
        <taxon>Chelicerata</taxon>
        <taxon>Arachnida</taxon>
        <taxon>Araneae</taxon>
        <taxon>Araneomorphae</taxon>
        <taxon>Entelegynae</taxon>
        <taxon>Araneoidea</taxon>
        <taxon>Araneidae</taxon>
        <taxon>Araneus</taxon>
    </lineage>
</organism>
<gene>
    <name evidence="2" type="ORF">AVEN_224834_1</name>
</gene>
<reference evidence="2 3" key="1">
    <citation type="journal article" date="2019" name="Sci. Rep.">
        <title>Orb-weaving spider Araneus ventricosus genome elucidates the spidroin gene catalogue.</title>
        <authorList>
            <person name="Kono N."/>
            <person name="Nakamura H."/>
            <person name="Ohtoshi R."/>
            <person name="Moran D.A.P."/>
            <person name="Shinohara A."/>
            <person name="Yoshida Y."/>
            <person name="Fujiwara M."/>
            <person name="Mori M."/>
            <person name="Tomita M."/>
            <person name="Arakawa K."/>
        </authorList>
    </citation>
    <scope>NUCLEOTIDE SEQUENCE [LARGE SCALE GENOMIC DNA]</scope>
</reference>